<evidence type="ECO:0000256" key="3">
    <source>
        <dbReference type="ARBA" id="ARBA00022490"/>
    </source>
</evidence>
<evidence type="ECO:0000256" key="4">
    <source>
        <dbReference type="ARBA" id="ARBA00022701"/>
    </source>
</evidence>
<keyword evidence="9" id="KW-1185">Reference proteome</keyword>
<keyword evidence="4" id="KW-0493">Microtubule</keyword>
<dbReference type="Gene3D" id="3.40.50.1440">
    <property type="entry name" value="Tubulin/FtsZ, GTPase domain"/>
    <property type="match status" value="1"/>
</dbReference>
<sequence>MVKCSHTRPRVYFPAAYVHEDARRVIWGFIGGRRGSCHPGGFEFGTMDSAEPGSLWADLSDLTTLSLARGGAETTGPRVTTQRESAGGPGPDARGKRQSCDCLQGFQLTHTPWWYRPHGCTSSSAKIRQEYPDQTMNNTFSVVPSQVSYDIRFRTLKLHHPTYGDLNHLVSATMSGGPPAHAFLGSSTPTRTRQHVLPLHFFMPGSLLTSRVQPQYRAPVCARATQQINTKNMMAAWHPPRRHLTAGRGQGRMSSEMAATSHRNKAGHPGAFQAIPEQFTAMPGPQGLPSTDKIWVQPRQGSRTASRYSVSSFSLALLFTTRRAAENSQDYGQDNLEDCGGNNSE</sequence>
<dbReference type="GO" id="GO:0005525">
    <property type="term" value="F:GTP binding"/>
    <property type="evidence" value="ECO:0007669"/>
    <property type="project" value="UniProtKB-KW"/>
</dbReference>
<dbReference type="SUPFAM" id="SSF52490">
    <property type="entry name" value="Tubulin nucleotide-binding domain-like"/>
    <property type="match status" value="1"/>
</dbReference>
<comment type="subcellular location">
    <subcellularLocation>
        <location evidence="1">Cytoplasm</location>
    </subcellularLocation>
</comment>
<dbReference type="GO" id="GO:0007017">
    <property type="term" value="P:microtubule-based process"/>
    <property type="evidence" value="ECO:0007669"/>
    <property type="project" value="InterPro"/>
</dbReference>
<comment type="similarity">
    <text evidence="2">Belongs to the tubulin family.</text>
</comment>
<evidence type="ECO:0000256" key="1">
    <source>
        <dbReference type="ARBA" id="ARBA00004496"/>
    </source>
</evidence>
<evidence type="ECO:0000313" key="9">
    <source>
        <dbReference type="Proteomes" id="UP001279410"/>
    </source>
</evidence>
<reference evidence="8" key="1">
    <citation type="submission" date="2022-08" db="EMBL/GenBank/DDBJ databases">
        <title>Genome sequencing of akame (Lates japonicus).</title>
        <authorList>
            <person name="Hashiguchi Y."/>
            <person name="Takahashi H."/>
        </authorList>
    </citation>
    <scope>NUCLEOTIDE SEQUENCE</scope>
    <source>
        <strain evidence="8">Kochi</strain>
    </source>
</reference>
<evidence type="ECO:0000256" key="2">
    <source>
        <dbReference type="ARBA" id="ARBA00009636"/>
    </source>
</evidence>
<organism evidence="8 9">
    <name type="scientific">Lates japonicus</name>
    <name type="common">Japanese lates</name>
    <dbReference type="NCBI Taxonomy" id="270547"/>
    <lineage>
        <taxon>Eukaryota</taxon>
        <taxon>Metazoa</taxon>
        <taxon>Chordata</taxon>
        <taxon>Craniata</taxon>
        <taxon>Vertebrata</taxon>
        <taxon>Euteleostomi</taxon>
        <taxon>Actinopterygii</taxon>
        <taxon>Neopterygii</taxon>
        <taxon>Teleostei</taxon>
        <taxon>Neoteleostei</taxon>
        <taxon>Acanthomorphata</taxon>
        <taxon>Carangaria</taxon>
        <taxon>Carangaria incertae sedis</taxon>
        <taxon>Centropomidae</taxon>
        <taxon>Lates</taxon>
    </lineage>
</organism>
<evidence type="ECO:0000256" key="6">
    <source>
        <dbReference type="ARBA" id="ARBA00023134"/>
    </source>
</evidence>
<protein>
    <submittedName>
        <fullName evidence="8">Tubulin beta-2 chain-like protein</fullName>
    </submittedName>
</protein>
<dbReference type="InterPro" id="IPR000217">
    <property type="entry name" value="Tubulin"/>
</dbReference>
<dbReference type="AlphaFoldDB" id="A0AAD3M8S1"/>
<feature type="region of interest" description="Disordered" evidence="7">
    <location>
        <begin position="326"/>
        <end position="345"/>
    </location>
</feature>
<dbReference type="GO" id="GO:0005737">
    <property type="term" value="C:cytoplasm"/>
    <property type="evidence" value="ECO:0007669"/>
    <property type="project" value="UniProtKB-SubCell"/>
</dbReference>
<name>A0AAD3M8S1_LATJO</name>
<dbReference type="GO" id="GO:0005874">
    <property type="term" value="C:microtubule"/>
    <property type="evidence" value="ECO:0007669"/>
    <property type="project" value="UniProtKB-KW"/>
</dbReference>
<dbReference type="Proteomes" id="UP001279410">
    <property type="component" value="Unassembled WGS sequence"/>
</dbReference>
<keyword evidence="6" id="KW-0342">GTP-binding</keyword>
<feature type="region of interest" description="Disordered" evidence="7">
    <location>
        <begin position="70"/>
        <end position="96"/>
    </location>
</feature>
<evidence type="ECO:0000256" key="5">
    <source>
        <dbReference type="ARBA" id="ARBA00022741"/>
    </source>
</evidence>
<keyword evidence="3" id="KW-0963">Cytoplasm</keyword>
<evidence type="ECO:0000256" key="7">
    <source>
        <dbReference type="SAM" id="MobiDB-lite"/>
    </source>
</evidence>
<keyword evidence="5" id="KW-0547">Nucleotide-binding</keyword>
<dbReference type="EMBL" id="BRZM01000007">
    <property type="protein sequence ID" value="GLD49265.1"/>
    <property type="molecule type" value="Genomic_DNA"/>
</dbReference>
<proteinExistence type="inferred from homology"/>
<dbReference type="PANTHER" id="PTHR11588">
    <property type="entry name" value="TUBULIN"/>
    <property type="match status" value="1"/>
</dbReference>
<evidence type="ECO:0000313" key="8">
    <source>
        <dbReference type="EMBL" id="GLD49265.1"/>
    </source>
</evidence>
<gene>
    <name evidence="8" type="ORF">AKAME5_000308100</name>
</gene>
<comment type="caution">
    <text evidence="8">The sequence shown here is derived from an EMBL/GenBank/DDBJ whole genome shotgun (WGS) entry which is preliminary data.</text>
</comment>
<accession>A0AAD3M8S1</accession>
<dbReference type="InterPro" id="IPR036525">
    <property type="entry name" value="Tubulin/FtsZ_GTPase_sf"/>
</dbReference>